<evidence type="ECO:0000256" key="10">
    <source>
        <dbReference type="ARBA" id="ARBA00048496"/>
    </source>
</evidence>
<protein>
    <recommendedName>
        <fullName evidence="5">Kynurenine formamidase</fullName>
        <ecNumber evidence="4">3.5.1.9</ecNumber>
    </recommendedName>
</protein>
<evidence type="ECO:0000256" key="8">
    <source>
        <dbReference type="ARBA" id="ARBA00022833"/>
    </source>
</evidence>
<evidence type="ECO:0000313" key="12">
    <source>
        <dbReference type="EMBL" id="OQD44974.1"/>
    </source>
</evidence>
<dbReference type="GO" id="GO:0004061">
    <property type="term" value="F:arylformamidase activity"/>
    <property type="evidence" value="ECO:0007669"/>
    <property type="project" value="UniProtKB-EC"/>
</dbReference>
<accession>A0A1V6LXU6</accession>
<reference evidence="12 13" key="1">
    <citation type="journal article" date="2016" name="Genome Announc.">
        <title>Draft Genome Sequence of the Anaerobic Ammonium-Oxidizing Bacterium 'Candidatus Brocadia sp. 40'.</title>
        <authorList>
            <person name="Ali M."/>
            <person name="Haroon M.F."/>
            <person name="Narita Y."/>
            <person name="Zhang L."/>
            <person name="Rangel Shaw D."/>
            <person name="Okabe S."/>
            <person name="Saikaly P.E."/>
        </authorList>
    </citation>
    <scope>NUCLEOTIDE SEQUENCE [LARGE SCALE GENOMIC DNA]</scope>
    <source>
        <strain evidence="12 13">40</strain>
    </source>
</reference>
<dbReference type="GO" id="GO:0019441">
    <property type="term" value="P:L-tryptophan catabolic process to kynurenine"/>
    <property type="evidence" value="ECO:0007669"/>
    <property type="project" value="InterPro"/>
</dbReference>
<evidence type="ECO:0000256" key="9">
    <source>
        <dbReference type="ARBA" id="ARBA00023079"/>
    </source>
</evidence>
<dbReference type="PANTHER" id="PTHR31118">
    <property type="entry name" value="CYCLASE-LIKE PROTEIN 2"/>
    <property type="match status" value="1"/>
</dbReference>
<evidence type="ECO:0000256" key="5">
    <source>
        <dbReference type="ARBA" id="ARBA00014889"/>
    </source>
</evidence>
<dbReference type="Pfam" id="PF04199">
    <property type="entry name" value="Cyclase"/>
    <property type="match status" value="1"/>
</dbReference>
<dbReference type="FunFam" id="3.50.30.50:FF:000001">
    <property type="entry name" value="Kynurenine formamidase"/>
    <property type="match status" value="1"/>
</dbReference>
<proteinExistence type="predicted"/>
<comment type="subunit">
    <text evidence="3">Homodimer.</text>
</comment>
<comment type="caution">
    <text evidence="12">The sequence shown here is derived from an EMBL/GenBank/DDBJ whole genome shotgun (WGS) entry which is preliminary data.</text>
</comment>
<dbReference type="Proteomes" id="UP000242219">
    <property type="component" value="Unassembled WGS sequence"/>
</dbReference>
<organism evidence="12 13">
    <name type="scientific">Candidatus Brocadia sapporoensis</name>
    <dbReference type="NCBI Taxonomy" id="392547"/>
    <lineage>
        <taxon>Bacteria</taxon>
        <taxon>Pseudomonadati</taxon>
        <taxon>Planctomycetota</taxon>
        <taxon>Candidatus Brocadiia</taxon>
        <taxon>Candidatus Brocadiales</taxon>
        <taxon>Candidatus Brocadiaceae</taxon>
        <taxon>Candidatus Brocadia</taxon>
    </lineage>
</organism>
<evidence type="ECO:0000256" key="6">
    <source>
        <dbReference type="ARBA" id="ARBA00022723"/>
    </source>
</evidence>
<keyword evidence="13" id="KW-1185">Reference proteome</keyword>
<comment type="function">
    <text evidence="2">Catalyzes the hydrolysis of N-formyl-L-kynurenine to L-kynurenine, the second step in the kynurenine pathway of tryptophan degradation.</text>
</comment>
<dbReference type="PANTHER" id="PTHR31118:SF32">
    <property type="entry name" value="KYNURENINE FORMAMIDASE"/>
    <property type="match status" value="1"/>
</dbReference>
<comment type="catalytic activity">
    <reaction evidence="10">
        <text>N-formyl-L-kynurenine + H2O = L-kynurenine + formate + H(+)</text>
        <dbReference type="Rhea" id="RHEA:13009"/>
        <dbReference type="ChEBI" id="CHEBI:15377"/>
        <dbReference type="ChEBI" id="CHEBI:15378"/>
        <dbReference type="ChEBI" id="CHEBI:15740"/>
        <dbReference type="ChEBI" id="CHEBI:57959"/>
        <dbReference type="ChEBI" id="CHEBI:58629"/>
        <dbReference type="EC" id="3.5.1.9"/>
    </reaction>
</comment>
<dbReference type="Gene3D" id="3.50.30.50">
    <property type="entry name" value="Putative cyclase"/>
    <property type="match status" value="1"/>
</dbReference>
<evidence type="ECO:0000313" key="13">
    <source>
        <dbReference type="Proteomes" id="UP000242219"/>
    </source>
</evidence>
<evidence type="ECO:0000256" key="4">
    <source>
        <dbReference type="ARBA" id="ARBA00012930"/>
    </source>
</evidence>
<gene>
    <name evidence="12" type="ORF">BIY37_11180</name>
</gene>
<evidence type="ECO:0000256" key="1">
    <source>
        <dbReference type="ARBA" id="ARBA00001947"/>
    </source>
</evidence>
<keyword evidence="7" id="KW-0378">Hydrolase</keyword>
<dbReference type="EC" id="3.5.1.9" evidence="4"/>
<evidence type="ECO:0000256" key="2">
    <source>
        <dbReference type="ARBA" id="ARBA00002204"/>
    </source>
</evidence>
<evidence type="ECO:0000256" key="11">
    <source>
        <dbReference type="ARBA" id="ARBA00060547"/>
    </source>
</evidence>
<keyword evidence="9" id="KW-0823">Tryptophan catabolism</keyword>
<dbReference type="GO" id="GO:0046872">
    <property type="term" value="F:metal ion binding"/>
    <property type="evidence" value="ECO:0007669"/>
    <property type="project" value="UniProtKB-KW"/>
</dbReference>
<keyword evidence="6" id="KW-0479">Metal-binding</keyword>
<sequence>MNPAFYDITLTISDTLITWPADPAVSIRKTNMISRGDEWNLSELKFSSHCGTHIDAPYHFDENGITVDQIPLDSLIGNATVYDVKNKEKINVEDLESLKIGNCDRIIFKTINSTYWKRPTFIKEFVYITKEAAVYLADRKIKLVGIDYLSVDKFDDMYADAHHILLKKGIIIIEGLDLSMVKPGDYELIALPLKIKNNDGSPARVVLKKNARYLNDI</sequence>
<evidence type="ECO:0000256" key="7">
    <source>
        <dbReference type="ARBA" id="ARBA00022801"/>
    </source>
</evidence>
<evidence type="ECO:0000256" key="3">
    <source>
        <dbReference type="ARBA" id="ARBA00011738"/>
    </source>
</evidence>
<dbReference type="SUPFAM" id="SSF102198">
    <property type="entry name" value="Putative cyclase"/>
    <property type="match status" value="1"/>
</dbReference>
<comment type="pathway">
    <text evidence="11">Amino-acid degradation; L-tryptophan degradation via kynurenine pathway; L-kynurenine from L-tryptophan: step 2/2.</text>
</comment>
<dbReference type="InterPro" id="IPR037175">
    <property type="entry name" value="KFase_sf"/>
</dbReference>
<name>A0A1V6LXU6_9BACT</name>
<dbReference type="RefSeq" id="WP_070067907.1">
    <property type="nucleotide sequence ID" value="NZ_MJUW02000112.1"/>
</dbReference>
<dbReference type="InterPro" id="IPR007325">
    <property type="entry name" value="KFase/CYL"/>
</dbReference>
<dbReference type="EMBL" id="MJUW02000112">
    <property type="protein sequence ID" value="OQD44974.1"/>
    <property type="molecule type" value="Genomic_DNA"/>
</dbReference>
<keyword evidence="8" id="KW-0862">Zinc</keyword>
<comment type="cofactor">
    <cofactor evidence="1">
        <name>Zn(2+)</name>
        <dbReference type="ChEBI" id="CHEBI:29105"/>
    </cofactor>
</comment>
<dbReference type="AlphaFoldDB" id="A0A1V6LXU6"/>